<reference evidence="1 2" key="2">
    <citation type="journal article" date="2016" name="Microb. Ecol.">
        <title>Genome Characteristics of a Novel Type I Methanotroph (Sn10-6) Isolated from a Flooded Indian Rice Field.</title>
        <authorList>
            <person name="Rahalkar M.C."/>
            <person name="Pandit P.S."/>
            <person name="Dhakephalkar P.K."/>
            <person name="Pore S."/>
            <person name="Arora P."/>
            <person name="Kapse N."/>
        </authorList>
    </citation>
    <scope>NUCLEOTIDE SEQUENCE [LARGE SCALE GENOMIC DNA]</scope>
    <source>
        <strain evidence="1 2">Sn10-6</strain>
    </source>
</reference>
<gene>
    <name evidence="1" type="ORF">VZ94_16605</name>
</gene>
<dbReference type="PATRIC" id="fig|1632867.3.peg.2150"/>
<dbReference type="AlphaFoldDB" id="A0A0F3IG37"/>
<keyword evidence="2" id="KW-1185">Reference proteome</keyword>
<comment type="caution">
    <text evidence="1">The sequence shown here is derived from an EMBL/GenBank/DDBJ whole genome shotgun (WGS) entry which is preliminary data.</text>
</comment>
<reference evidence="2" key="1">
    <citation type="submission" date="2015-03" db="EMBL/GenBank/DDBJ databases">
        <title>Draft genome sequence of a novel methanotroph (Sn10-6) isolated from flooded ricefield rhizosphere in India.</title>
        <authorList>
            <person name="Pandit P.S."/>
            <person name="Pore S.D."/>
            <person name="Arora P."/>
            <person name="Kapse N.G."/>
            <person name="Dhakephalkar P.K."/>
            <person name="Rahalkar M.C."/>
        </authorList>
    </citation>
    <scope>NUCLEOTIDE SEQUENCE [LARGE SCALE GENOMIC DNA]</scope>
    <source>
        <strain evidence="2">Sn10-6</strain>
    </source>
</reference>
<name>A0A0F3IG37_9GAMM</name>
<dbReference type="InterPro" id="IPR053756">
    <property type="entry name" value="Toxin_immunity_effector"/>
</dbReference>
<sequence length="80" mass="9301">MTENISNNAMIYAIMALNSEVALQREYLASDDMPREDKAEEQDLLDDLEQAFMEFVEVYKQRRKADKNLPSLDELLTSEL</sequence>
<dbReference type="Gene3D" id="1.10.287.2500">
    <property type="match status" value="1"/>
</dbReference>
<evidence type="ECO:0000313" key="1">
    <source>
        <dbReference type="EMBL" id="KJV05642.1"/>
    </source>
</evidence>
<proteinExistence type="predicted"/>
<dbReference type="RefSeq" id="WP_045780077.1">
    <property type="nucleotide sequence ID" value="NZ_LAJX01000191.1"/>
</dbReference>
<dbReference type="OrthoDB" id="5574247at2"/>
<protein>
    <submittedName>
        <fullName evidence="1">Uncharacterized protein</fullName>
    </submittedName>
</protein>
<organism evidence="1 2">
    <name type="scientific">Methylocucumis oryzae</name>
    <dbReference type="NCBI Taxonomy" id="1632867"/>
    <lineage>
        <taxon>Bacteria</taxon>
        <taxon>Pseudomonadati</taxon>
        <taxon>Pseudomonadota</taxon>
        <taxon>Gammaproteobacteria</taxon>
        <taxon>Methylococcales</taxon>
        <taxon>Methylococcaceae</taxon>
        <taxon>Methylocucumis</taxon>
    </lineage>
</organism>
<dbReference type="Proteomes" id="UP000033684">
    <property type="component" value="Unassembled WGS sequence"/>
</dbReference>
<dbReference type="EMBL" id="LAJX01000191">
    <property type="protein sequence ID" value="KJV05642.1"/>
    <property type="molecule type" value="Genomic_DNA"/>
</dbReference>
<evidence type="ECO:0000313" key="2">
    <source>
        <dbReference type="Proteomes" id="UP000033684"/>
    </source>
</evidence>
<accession>A0A0F3IG37</accession>